<comment type="caution">
    <text evidence="1">The sequence shown here is derived from an EMBL/GenBank/DDBJ whole genome shotgun (WGS) entry which is preliminary data.</text>
</comment>
<dbReference type="EMBL" id="SNRW01001535">
    <property type="protein sequence ID" value="KAA6396029.1"/>
    <property type="molecule type" value="Genomic_DNA"/>
</dbReference>
<dbReference type="AlphaFoldDB" id="A0A5J4WPA8"/>
<protein>
    <submittedName>
        <fullName evidence="1">Uncharacterized protein</fullName>
    </submittedName>
</protein>
<dbReference type="Proteomes" id="UP000324800">
    <property type="component" value="Unassembled WGS sequence"/>
</dbReference>
<name>A0A5J4WPA8_9EUKA</name>
<proteinExistence type="predicted"/>
<accession>A0A5J4WPA8</accession>
<dbReference type="OrthoDB" id="7692528at2759"/>
<evidence type="ECO:0000313" key="1">
    <source>
        <dbReference type="EMBL" id="KAA6396029.1"/>
    </source>
</evidence>
<organism evidence="1 2">
    <name type="scientific">Streblomastix strix</name>
    <dbReference type="NCBI Taxonomy" id="222440"/>
    <lineage>
        <taxon>Eukaryota</taxon>
        <taxon>Metamonada</taxon>
        <taxon>Preaxostyla</taxon>
        <taxon>Oxymonadida</taxon>
        <taxon>Streblomastigidae</taxon>
        <taxon>Streblomastix</taxon>
    </lineage>
</organism>
<evidence type="ECO:0000313" key="2">
    <source>
        <dbReference type="Proteomes" id="UP000324800"/>
    </source>
</evidence>
<reference evidence="1 2" key="1">
    <citation type="submission" date="2019-03" db="EMBL/GenBank/DDBJ databases">
        <title>Single cell metagenomics reveals metabolic interactions within the superorganism composed of flagellate Streblomastix strix and complex community of Bacteroidetes bacteria on its surface.</title>
        <authorList>
            <person name="Treitli S.C."/>
            <person name="Kolisko M."/>
            <person name="Husnik F."/>
            <person name="Keeling P."/>
            <person name="Hampl V."/>
        </authorList>
    </citation>
    <scope>NUCLEOTIDE SEQUENCE [LARGE SCALE GENOMIC DNA]</scope>
    <source>
        <strain evidence="1">ST1C</strain>
    </source>
</reference>
<sequence>MTRANRLCTKYCSISKEKFAVKRNGFNLEWSKQIPLLHSPISKSLKTIMKVKKERVPIAVLIAPDQPNQKCFTELKEIAMQVRYLSESTQVLLIGVKHRSKGWAQPPGIIYLFQWEQRRRKLSKQLLQARGLSSNAADRVISNWSIQWRTHISGLALLILYLKRIHQQPDYLLNLVQPQIFKANYLEDAINQKCSDNSVKNQRCALAVLLKFI</sequence>
<gene>
    <name evidence="1" type="ORF">EZS28_008448</name>
</gene>